<keyword evidence="3 7" id="KW-1133">Transmembrane helix</keyword>
<evidence type="ECO:0000256" key="1">
    <source>
        <dbReference type="ARBA" id="ARBA00004141"/>
    </source>
</evidence>
<dbReference type="PANTHER" id="PTHR33048">
    <property type="entry name" value="PTH11-LIKE INTEGRAL MEMBRANE PROTEIN (AFU_ORTHOLOGUE AFUA_5G11245)"/>
    <property type="match status" value="1"/>
</dbReference>
<keyword evidence="2 7" id="KW-0812">Transmembrane</keyword>
<feature type="compositionally biased region" description="Polar residues" evidence="6">
    <location>
        <begin position="392"/>
        <end position="403"/>
    </location>
</feature>
<feature type="transmembrane region" description="Helical" evidence="7">
    <location>
        <begin position="49"/>
        <end position="70"/>
    </location>
</feature>
<evidence type="ECO:0000313" key="9">
    <source>
        <dbReference type="EMBL" id="KAK3372727.1"/>
    </source>
</evidence>
<evidence type="ECO:0000256" key="4">
    <source>
        <dbReference type="ARBA" id="ARBA00023136"/>
    </source>
</evidence>
<dbReference type="GO" id="GO:0016020">
    <property type="term" value="C:membrane"/>
    <property type="evidence" value="ECO:0007669"/>
    <property type="project" value="UniProtKB-SubCell"/>
</dbReference>
<evidence type="ECO:0000256" key="7">
    <source>
        <dbReference type="SAM" id="Phobius"/>
    </source>
</evidence>
<dbReference type="InterPro" id="IPR052337">
    <property type="entry name" value="SAT4-like"/>
</dbReference>
<evidence type="ECO:0000256" key="2">
    <source>
        <dbReference type="ARBA" id="ARBA00022692"/>
    </source>
</evidence>
<protein>
    <recommendedName>
        <fullName evidence="8">Rhodopsin domain-containing protein</fullName>
    </recommendedName>
</protein>
<feature type="region of interest" description="Disordered" evidence="6">
    <location>
        <begin position="382"/>
        <end position="416"/>
    </location>
</feature>
<reference evidence="9" key="2">
    <citation type="submission" date="2023-06" db="EMBL/GenBank/DDBJ databases">
        <authorList>
            <consortium name="Lawrence Berkeley National Laboratory"/>
            <person name="Haridas S."/>
            <person name="Hensen N."/>
            <person name="Bonometti L."/>
            <person name="Westerberg I."/>
            <person name="Brannstrom I.O."/>
            <person name="Guillou S."/>
            <person name="Cros-Aarteil S."/>
            <person name="Calhoun S."/>
            <person name="Kuo A."/>
            <person name="Mondo S."/>
            <person name="Pangilinan J."/>
            <person name="Riley R."/>
            <person name="LaButti K."/>
            <person name="Andreopoulos B."/>
            <person name="Lipzen A."/>
            <person name="Chen C."/>
            <person name="Yanf M."/>
            <person name="Daum C."/>
            <person name="Ng V."/>
            <person name="Clum A."/>
            <person name="Steindorff A."/>
            <person name="Ohm R."/>
            <person name="Martin F."/>
            <person name="Silar P."/>
            <person name="Natvig D."/>
            <person name="Lalanne C."/>
            <person name="Gautier V."/>
            <person name="Ament-velasquez S.L."/>
            <person name="Kruys A."/>
            <person name="Hutchinson M.I."/>
            <person name="Powell A.J."/>
            <person name="Barry K."/>
            <person name="Miller A.N."/>
            <person name="Grigoriev I.V."/>
            <person name="Debuchy R."/>
            <person name="Gladieux P."/>
            <person name="Thoren M.H."/>
            <person name="Johannesson H."/>
        </authorList>
    </citation>
    <scope>NUCLEOTIDE SEQUENCE</scope>
    <source>
        <strain evidence="9">CBS 232.78</strain>
    </source>
</reference>
<dbReference type="PANTHER" id="PTHR33048:SF123">
    <property type="entry name" value="INTEGRAL MEMBRANE PROTEIN"/>
    <property type="match status" value="1"/>
</dbReference>
<evidence type="ECO:0000313" key="10">
    <source>
        <dbReference type="Proteomes" id="UP001285441"/>
    </source>
</evidence>
<feature type="region of interest" description="Disordered" evidence="6">
    <location>
        <begin position="279"/>
        <end position="303"/>
    </location>
</feature>
<feature type="transmembrane region" description="Helical" evidence="7">
    <location>
        <begin position="169"/>
        <end position="192"/>
    </location>
</feature>
<keyword evidence="10" id="KW-1185">Reference proteome</keyword>
<dbReference type="Pfam" id="PF20684">
    <property type="entry name" value="Fung_rhodopsin"/>
    <property type="match status" value="1"/>
</dbReference>
<feature type="transmembrane region" description="Helical" evidence="7">
    <location>
        <begin position="16"/>
        <end position="37"/>
    </location>
</feature>
<feature type="transmembrane region" description="Helical" evidence="7">
    <location>
        <begin position="124"/>
        <end position="154"/>
    </location>
</feature>
<evidence type="ECO:0000256" key="3">
    <source>
        <dbReference type="ARBA" id="ARBA00022989"/>
    </source>
</evidence>
<sequence length="416" mass="45904">MWYLGGLPIVERNHGMVFALFFFTALALAIVSLRIYTRALVVRIVGPDDYVIILVMLGLIGYLTACMYQVKYGLGDAVRLADLVEFLRSLYVTIVLYNANQLLVKLSLILQYKRVFQTASTKRFFLGLLTFFTVYALIAMTLTIFTCWPIPYYWDESIEGGGKCLERDILHYTLAGFNIVIDFAILLIPLPFLRQLHIATRNKLILLGVFTCGFFTCIVSIVRLRSLALNFSGPIDQQPIIGVDIVLWSGLETSVATICASIPALQALLLKLFPSLKSRTGTGSRSTPRRSKPGRVNTPTPMLPLHNFISRKSGGRNIESALDTHFDNAEDPSSGKLAGIKIRRSVELKMVAARYGDNESESELVGNTTMWRSDCYADAEMGTISGADTPGGATTSRTSSNNGGEKGIEVVTVSQR</sequence>
<comment type="caution">
    <text evidence="9">The sequence shown here is derived from an EMBL/GenBank/DDBJ whole genome shotgun (WGS) entry which is preliminary data.</text>
</comment>
<feature type="domain" description="Rhodopsin" evidence="8">
    <location>
        <begin position="33"/>
        <end position="269"/>
    </location>
</feature>
<dbReference type="EMBL" id="JAULSW010000008">
    <property type="protein sequence ID" value="KAK3372727.1"/>
    <property type="molecule type" value="Genomic_DNA"/>
</dbReference>
<proteinExistence type="inferred from homology"/>
<feature type="transmembrane region" description="Helical" evidence="7">
    <location>
        <begin position="90"/>
        <end position="112"/>
    </location>
</feature>
<dbReference type="AlphaFoldDB" id="A0AAE0KAU6"/>
<evidence type="ECO:0000256" key="6">
    <source>
        <dbReference type="SAM" id="MobiDB-lite"/>
    </source>
</evidence>
<evidence type="ECO:0000256" key="5">
    <source>
        <dbReference type="ARBA" id="ARBA00038359"/>
    </source>
</evidence>
<dbReference type="InterPro" id="IPR049326">
    <property type="entry name" value="Rhodopsin_dom_fungi"/>
</dbReference>
<evidence type="ECO:0000259" key="8">
    <source>
        <dbReference type="Pfam" id="PF20684"/>
    </source>
</evidence>
<reference evidence="9" key="1">
    <citation type="journal article" date="2023" name="Mol. Phylogenet. Evol.">
        <title>Genome-scale phylogeny and comparative genomics of the fungal order Sordariales.</title>
        <authorList>
            <person name="Hensen N."/>
            <person name="Bonometti L."/>
            <person name="Westerberg I."/>
            <person name="Brannstrom I.O."/>
            <person name="Guillou S."/>
            <person name="Cros-Aarteil S."/>
            <person name="Calhoun S."/>
            <person name="Haridas S."/>
            <person name="Kuo A."/>
            <person name="Mondo S."/>
            <person name="Pangilinan J."/>
            <person name="Riley R."/>
            <person name="LaButti K."/>
            <person name="Andreopoulos B."/>
            <person name="Lipzen A."/>
            <person name="Chen C."/>
            <person name="Yan M."/>
            <person name="Daum C."/>
            <person name="Ng V."/>
            <person name="Clum A."/>
            <person name="Steindorff A."/>
            <person name="Ohm R.A."/>
            <person name="Martin F."/>
            <person name="Silar P."/>
            <person name="Natvig D.O."/>
            <person name="Lalanne C."/>
            <person name="Gautier V."/>
            <person name="Ament-Velasquez S.L."/>
            <person name="Kruys A."/>
            <person name="Hutchinson M.I."/>
            <person name="Powell A.J."/>
            <person name="Barry K."/>
            <person name="Miller A.N."/>
            <person name="Grigoriev I.V."/>
            <person name="Debuchy R."/>
            <person name="Gladieux P."/>
            <person name="Hiltunen Thoren M."/>
            <person name="Johannesson H."/>
        </authorList>
    </citation>
    <scope>NUCLEOTIDE SEQUENCE</scope>
    <source>
        <strain evidence="9">CBS 232.78</strain>
    </source>
</reference>
<organism evidence="9 10">
    <name type="scientific">Podospora didyma</name>
    <dbReference type="NCBI Taxonomy" id="330526"/>
    <lineage>
        <taxon>Eukaryota</taxon>
        <taxon>Fungi</taxon>
        <taxon>Dikarya</taxon>
        <taxon>Ascomycota</taxon>
        <taxon>Pezizomycotina</taxon>
        <taxon>Sordariomycetes</taxon>
        <taxon>Sordariomycetidae</taxon>
        <taxon>Sordariales</taxon>
        <taxon>Podosporaceae</taxon>
        <taxon>Podospora</taxon>
    </lineage>
</organism>
<keyword evidence="4 7" id="KW-0472">Membrane</keyword>
<comment type="similarity">
    <text evidence="5">Belongs to the SAT4 family.</text>
</comment>
<accession>A0AAE0KAU6</accession>
<comment type="subcellular location">
    <subcellularLocation>
        <location evidence="1">Membrane</location>
        <topology evidence="1">Multi-pass membrane protein</topology>
    </subcellularLocation>
</comment>
<name>A0AAE0KAU6_9PEZI</name>
<gene>
    <name evidence="9" type="ORF">B0H63DRAFT_302890</name>
</gene>
<dbReference type="Proteomes" id="UP001285441">
    <property type="component" value="Unassembled WGS sequence"/>
</dbReference>
<feature type="transmembrane region" description="Helical" evidence="7">
    <location>
        <begin position="204"/>
        <end position="225"/>
    </location>
</feature>